<dbReference type="AlphaFoldDB" id="A0AAF0CTY5"/>
<dbReference type="GO" id="GO:0005960">
    <property type="term" value="C:glycine cleavage complex"/>
    <property type="evidence" value="ECO:0007669"/>
    <property type="project" value="InterPro"/>
</dbReference>
<dbReference type="RefSeq" id="WP_275468757.1">
    <property type="nucleotide sequence ID" value="NZ_CP110232.1"/>
</dbReference>
<evidence type="ECO:0000313" key="4">
    <source>
        <dbReference type="EMBL" id="WEG72954.1"/>
    </source>
</evidence>
<dbReference type="Pfam" id="PF01597">
    <property type="entry name" value="GCV_H"/>
    <property type="match status" value="1"/>
</dbReference>
<gene>
    <name evidence="4" type="ORF">OL234_08240</name>
</gene>
<evidence type="ECO:0000256" key="2">
    <source>
        <dbReference type="ARBA" id="ARBA00022823"/>
    </source>
</evidence>
<dbReference type="KEGG" id="vie:OL234_08240"/>
<organism evidence="4 5">
    <name type="scientific">Vagococcus intermedius</name>
    <dbReference type="NCBI Taxonomy" id="2991418"/>
    <lineage>
        <taxon>Bacteria</taxon>
        <taxon>Bacillati</taxon>
        <taxon>Bacillota</taxon>
        <taxon>Bacilli</taxon>
        <taxon>Lactobacillales</taxon>
        <taxon>Enterococcaceae</taxon>
        <taxon>Vagococcus</taxon>
    </lineage>
</organism>
<dbReference type="InterPro" id="IPR002930">
    <property type="entry name" value="GCV_H"/>
</dbReference>
<accession>A0AAF0CTY5</accession>
<dbReference type="InterPro" id="IPR000089">
    <property type="entry name" value="Biotin_lipoyl"/>
</dbReference>
<dbReference type="PANTHER" id="PTHR11715:SF3">
    <property type="entry name" value="GLYCINE CLEAVAGE SYSTEM H PROTEIN-RELATED"/>
    <property type="match status" value="1"/>
</dbReference>
<name>A0AAF0CTY5_9ENTE</name>
<dbReference type="GO" id="GO:0009249">
    <property type="term" value="P:protein lipoylation"/>
    <property type="evidence" value="ECO:0007669"/>
    <property type="project" value="TreeGrafter"/>
</dbReference>
<keyword evidence="5" id="KW-1185">Reference proteome</keyword>
<dbReference type="Proteomes" id="UP001179647">
    <property type="component" value="Chromosome"/>
</dbReference>
<dbReference type="InterPro" id="IPR011053">
    <property type="entry name" value="Single_hybrid_motif"/>
</dbReference>
<dbReference type="PROSITE" id="PS00189">
    <property type="entry name" value="LIPOYL"/>
    <property type="match status" value="1"/>
</dbReference>
<evidence type="ECO:0000259" key="3">
    <source>
        <dbReference type="PROSITE" id="PS50968"/>
    </source>
</evidence>
<dbReference type="InterPro" id="IPR033753">
    <property type="entry name" value="GCV_H/Fam206"/>
</dbReference>
<evidence type="ECO:0000256" key="1">
    <source>
        <dbReference type="ARBA" id="ARBA00009249"/>
    </source>
</evidence>
<dbReference type="PROSITE" id="PS50968">
    <property type="entry name" value="BIOTINYL_LIPOYL"/>
    <property type="match status" value="1"/>
</dbReference>
<keyword evidence="2" id="KW-0450">Lipoyl</keyword>
<dbReference type="GO" id="GO:0019464">
    <property type="term" value="P:glycine decarboxylation via glycine cleavage system"/>
    <property type="evidence" value="ECO:0007669"/>
    <property type="project" value="InterPro"/>
</dbReference>
<protein>
    <submittedName>
        <fullName evidence="4">Glycine cleavage system protein H</fullName>
    </submittedName>
</protein>
<feature type="domain" description="Lipoyl-binding" evidence="3">
    <location>
        <begin position="17"/>
        <end position="99"/>
    </location>
</feature>
<reference evidence="4" key="1">
    <citation type="submission" date="2022-10" db="EMBL/GenBank/DDBJ databases">
        <title>Vagococcus sp. isolated from poultry meat.</title>
        <authorList>
            <person name="Johansson P."/>
            <person name="Bjorkroth J."/>
        </authorList>
    </citation>
    <scope>NUCLEOTIDE SEQUENCE</scope>
    <source>
        <strain evidence="4">STAA11</strain>
    </source>
</reference>
<dbReference type="EMBL" id="CP110232">
    <property type="protein sequence ID" value="WEG72954.1"/>
    <property type="molecule type" value="Genomic_DNA"/>
</dbReference>
<comment type="similarity">
    <text evidence="1">Belongs to the GcvH family.</text>
</comment>
<dbReference type="CDD" id="cd06848">
    <property type="entry name" value="GCS_H"/>
    <property type="match status" value="1"/>
</dbReference>
<dbReference type="GO" id="GO:0005829">
    <property type="term" value="C:cytosol"/>
    <property type="evidence" value="ECO:0007669"/>
    <property type="project" value="TreeGrafter"/>
</dbReference>
<dbReference type="InterPro" id="IPR003016">
    <property type="entry name" value="2-oxoA_DH_lipoyl-BS"/>
</dbReference>
<dbReference type="SUPFAM" id="SSF51230">
    <property type="entry name" value="Single hybrid motif"/>
    <property type="match status" value="1"/>
</dbReference>
<proteinExistence type="inferred from homology"/>
<dbReference type="PANTHER" id="PTHR11715">
    <property type="entry name" value="GLYCINE CLEAVAGE SYSTEM H PROTEIN"/>
    <property type="match status" value="1"/>
</dbReference>
<sequence>MKKVINKQIWVLKDKDTFIFGLTNEGQDDFGNVTFVMLPKVGDKLEVGDTFAELEAEKAVTELITPLAGTIVEINNESLQTPSVLDNPEERKAWMIVMTDVSEEAFLNLD</sequence>
<dbReference type="Gene3D" id="2.40.50.100">
    <property type="match status" value="1"/>
</dbReference>
<evidence type="ECO:0000313" key="5">
    <source>
        <dbReference type="Proteomes" id="UP001179647"/>
    </source>
</evidence>